<dbReference type="InterPro" id="IPR000537">
    <property type="entry name" value="UbiA_prenyltransferase"/>
</dbReference>
<sequence>MTDKHCSPVALISLIRSIKLWVKMLALSSIISRIISRFKNEVIYGGHITALIGPSLVLISIIILELPLNYYSLMVAYLIPLLVYSYNYQKELDIDEMTNSDKTHYLYERNRVFPLLFYTYLILTVVLSIMINSLSFLLFLAIIFTGGILYTVIFKRLASIVPAFKNIFSTAVWAYSGTFFNIFLYSLTLDAMFLFLFIFIYIKILINNIFFDIKDIATDKNEGLMTIPILLGKKNTYYFLTFLNLAALILLIYSVYTNVVPLYTLSLGIFFPYTQYYLIKGNTTAGKDLLNYTYIMSDAEFIFWPIALFMGKIIMNVMIF</sequence>
<evidence type="ECO:0000256" key="5">
    <source>
        <dbReference type="SAM" id="Phobius"/>
    </source>
</evidence>
<reference evidence="6 7" key="1">
    <citation type="journal article" date="2006" name="Science">
        <title>Genome of rice cluster I archaea -- the key methane producers in the rice rhizosphere.</title>
        <authorList>
            <person name="Erkel C."/>
            <person name="Kube M."/>
            <person name="Reinhardt R."/>
            <person name="Liesack W."/>
        </authorList>
    </citation>
    <scope>NUCLEOTIDE SEQUENCE [LARGE SCALE GENOMIC DNA]</scope>
    <source>
        <strain evidence="7">DSM 22066 / NBRC 105507 / MRE50</strain>
    </source>
</reference>
<dbReference type="OrthoDB" id="293340at2157"/>
<evidence type="ECO:0000256" key="1">
    <source>
        <dbReference type="ARBA" id="ARBA00004651"/>
    </source>
</evidence>
<protein>
    <submittedName>
        <fullName evidence="6">Prenyltransferase (UbiA family)</fullName>
    </submittedName>
</protein>
<dbReference type="GeneID" id="5144343"/>
<feature type="transmembrane region" description="Helical" evidence="5">
    <location>
        <begin position="70"/>
        <end position="88"/>
    </location>
</feature>
<feature type="transmembrane region" description="Helical" evidence="5">
    <location>
        <begin position="262"/>
        <end position="279"/>
    </location>
</feature>
<keyword evidence="7" id="KW-1185">Reference proteome</keyword>
<keyword evidence="2 5" id="KW-0812">Transmembrane</keyword>
<dbReference type="STRING" id="351160.LRC394"/>
<keyword evidence="3 5" id="KW-1133">Transmembrane helix</keyword>
<feature type="transmembrane region" description="Helical" evidence="5">
    <location>
        <begin position="42"/>
        <end position="64"/>
    </location>
</feature>
<dbReference type="EMBL" id="AM114193">
    <property type="protein sequence ID" value="CAJ35356.1"/>
    <property type="molecule type" value="Genomic_DNA"/>
</dbReference>
<accession>Q0W8D7</accession>
<dbReference type="GO" id="GO:0016765">
    <property type="term" value="F:transferase activity, transferring alkyl or aryl (other than methyl) groups"/>
    <property type="evidence" value="ECO:0007669"/>
    <property type="project" value="InterPro"/>
</dbReference>
<evidence type="ECO:0000313" key="7">
    <source>
        <dbReference type="Proteomes" id="UP000000663"/>
    </source>
</evidence>
<comment type="subcellular location">
    <subcellularLocation>
        <location evidence="1">Cell membrane</location>
        <topology evidence="1">Multi-pass membrane protein</topology>
    </subcellularLocation>
</comment>
<feature type="transmembrane region" description="Helical" evidence="5">
    <location>
        <begin position="136"/>
        <end position="154"/>
    </location>
</feature>
<feature type="transmembrane region" description="Helical" evidence="5">
    <location>
        <begin position="300"/>
        <end position="319"/>
    </location>
</feature>
<evidence type="ECO:0000256" key="3">
    <source>
        <dbReference type="ARBA" id="ARBA00022989"/>
    </source>
</evidence>
<dbReference type="Proteomes" id="UP000000663">
    <property type="component" value="Chromosome"/>
</dbReference>
<feature type="transmembrane region" description="Helical" evidence="5">
    <location>
        <begin position="166"/>
        <end position="185"/>
    </location>
</feature>
<dbReference type="eggNOG" id="arCOG00481">
    <property type="taxonomic scope" value="Archaea"/>
</dbReference>
<dbReference type="Gene3D" id="1.20.120.1780">
    <property type="entry name" value="UbiA prenyltransferase"/>
    <property type="match status" value="1"/>
</dbReference>
<feature type="transmembrane region" description="Helical" evidence="5">
    <location>
        <begin position="237"/>
        <end position="256"/>
    </location>
</feature>
<feature type="transmembrane region" description="Helical" evidence="5">
    <location>
        <begin position="191"/>
        <end position="211"/>
    </location>
</feature>
<dbReference type="GO" id="GO:0005886">
    <property type="term" value="C:plasma membrane"/>
    <property type="evidence" value="ECO:0007669"/>
    <property type="project" value="UniProtKB-SubCell"/>
</dbReference>
<evidence type="ECO:0000256" key="4">
    <source>
        <dbReference type="ARBA" id="ARBA00023136"/>
    </source>
</evidence>
<gene>
    <name evidence="6" type="ORF">LRC394</name>
</gene>
<keyword evidence="4 5" id="KW-0472">Membrane</keyword>
<dbReference type="RefSeq" id="WP_012037136.1">
    <property type="nucleotide sequence ID" value="NC_009464.1"/>
</dbReference>
<evidence type="ECO:0000256" key="2">
    <source>
        <dbReference type="ARBA" id="ARBA00022692"/>
    </source>
</evidence>
<dbReference type="KEGG" id="rci:LRC394"/>
<feature type="transmembrane region" description="Helical" evidence="5">
    <location>
        <begin position="112"/>
        <end position="130"/>
    </location>
</feature>
<dbReference type="AlphaFoldDB" id="Q0W8D7"/>
<dbReference type="Pfam" id="PF01040">
    <property type="entry name" value="UbiA"/>
    <property type="match status" value="1"/>
</dbReference>
<organism evidence="6 7">
    <name type="scientific">Methanocella arvoryzae (strain DSM 22066 / NBRC 105507 / MRE50)</name>
    <dbReference type="NCBI Taxonomy" id="351160"/>
    <lineage>
        <taxon>Archaea</taxon>
        <taxon>Methanobacteriati</taxon>
        <taxon>Methanobacteriota</taxon>
        <taxon>Stenosarchaea group</taxon>
        <taxon>Methanomicrobia</taxon>
        <taxon>Methanocellales</taxon>
        <taxon>Methanocellaceae</taxon>
        <taxon>Methanocella</taxon>
    </lineage>
</organism>
<proteinExistence type="predicted"/>
<evidence type="ECO:0000313" key="6">
    <source>
        <dbReference type="EMBL" id="CAJ35356.1"/>
    </source>
</evidence>
<name>Q0W8D7_METAR</name>